<name>A0ABD0KYW1_9CAEN</name>
<keyword evidence="1" id="KW-1015">Disulfide bond</keyword>
<dbReference type="InterPro" id="IPR035976">
    <property type="entry name" value="Sushi/SCR/CCP_sf"/>
</dbReference>
<keyword evidence="2" id="KW-0768">Sushi</keyword>
<dbReference type="PROSITE" id="PS51120">
    <property type="entry name" value="LDLRB"/>
    <property type="match status" value="3"/>
</dbReference>
<dbReference type="EMBL" id="JACVVK020000103">
    <property type="protein sequence ID" value="KAK7492407.1"/>
    <property type="molecule type" value="Genomic_DNA"/>
</dbReference>
<organism evidence="6 7">
    <name type="scientific">Batillaria attramentaria</name>
    <dbReference type="NCBI Taxonomy" id="370345"/>
    <lineage>
        <taxon>Eukaryota</taxon>
        <taxon>Metazoa</taxon>
        <taxon>Spiralia</taxon>
        <taxon>Lophotrochozoa</taxon>
        <taxon>Mollusca</taxon>
        <taxon>Gastropoda</taxon>
        <taxon>Caenogastropoda</taxon>
        <taxon>Sorbeoconcha</taxon>
        <taxon>Cerithioidea</taxon>
        <taxon>Batillariidae</taxon>
        <taxon>Batillaria</taxon>
    </lineage>
</organism>
<dbReference type="SUPFAM" id="SSF63825">
    <property type="entry name" value="YWTD domain"/>
    <property type="match status" value="3"/>
</dbReference>
<dbReference type="InterPro" id="IPR011042">
    <property type="entry name" value="6-blade_b-propeller_TolB-like"/>
</dbReference>
<evidence type="ECO:0000259" key="5">
    <source>
        <dbReference type="PROSITE" id="PS50923"/>
    </source>
</evidence>
<keyword evidence="4" id="KW-1133">Transmembrane helix</keyword>
<evidence type="ECO:0000256" key="3">
    <source>
        <dbReference type="PROSITE-ProRule" id="PRU00461"/>
    </source>
</evidence>
<dbReference type="PANTHER" id="PTHR46513:SF13">
    <property type="entry name" value="EGF-LIKE DOMAIN-CONTAINING PROTEIN"/>
    <property type="match status" value="1"/>
</dbReference>
<accession>A0ABD0KYW1</accession>
<dbReference type="InterPro" id="IPR000436">
    <property type="entry name" value="Sushi_SCR_CCP_dom"/>
</dbReference>
<dbReference type="InterPro" id="IPR050778">
    <property type="entry name" value="Cueball_EGF_LRP_Nidogen"/>
</dbReference>
<feature type="repeat" description="LDL-receptor class B" evidence="3">
    <location>
        <begin position="430"/>
        <end position="472"/>
    </location>
</feature>
<evidence type="ECO:0000313" key="7">
    <source>
        <dbReference type="Proteomes" id="UP001519460"/>
    </source>
</evidence>
<keyword evidence="4" id="KW-0472">Membrane</keyword>
<dbReference type="Proteomes" id="UP001519460">
    <property type="component" value="Unassembled WGS sequence"/>
</dbReference>
<sequence>MKPTHTTRGTKWYFLSGCLLLSRLVGVVIPPIRHHDAVAMVMSTRDETRLRLLLGRPDTIFRRLSSSSTGSTNRDLATGHLTSHKWSAIDADYRQGLYYVVDQEARCITAIPPNATRDHIYCGTSNKVTAISVDWLNDAVYWTDAAFDSIFRFKDTGRCRGDGCMRTVVGTRLDTPTGIAVFPRRQYLFWTDLVDGLGKLERSDLGGQNRILLVDGLSSPRALTLDYRTNRVYWLAQSGDVSVVEACDLNGENRYSAAVFAGRRMRDLSVFHNLLLLVDAARHQLVLHDISTNHSQRLLVPGTPHGACVTAAGVQPMRPQALSRLVDADKDPLDEGFLVLVSEDSGISILDKTLVTSRTAPSARTVVSRASITAVAADVHNNTLYFFDRVLGAIQRISLDFLRPGSRSADRRPPEVVTRVPGLAVDWLAGIIYWTDRRYRRLVAATTDGRHVRSLVYDYVSEPRDVVVHPVRRLLFWTDVDAQDPRIERMQVTGARREIIVSGSMLYERPLALTIDFKRDMLYWSDGPRMCRSDLWGRRDEPCLPPTDPRPAIRSLDIVHDFVVWTNFNSGVKTCDKEEDFQSLYTSNHVTLSDTYFRDVLYFHASRQPQAPSFVDDKFLLVTDPKLGGIFQQFLLLPDYYVIPVKHVIRPSDVTFDSTSHMLYWSDTGTGSISRAYLNGSRQELVFAHRDIVADRLFLDELGQLLVFIDTTGHKVGVLSLESGLYRVIVDTPRTKYFDVTMDLWTSKIYLSAVRADESVADEPVDFTNTGTGVIISCDVGGDSVSDVMRLSREKPRGVIVMDGVLYWVDAGLKTINAVSLRTGSTTVLANLTGRSTPDDVTKTGDHLYWTDSNKPAVYRLDLAGGGEVEERGEPVLFQTRCIDSYDSHTQPGESVARGESRNPCPADNTGSVGCHSVTTAMQNIMTEKGFCVVPSVDNGRVTTLRSGAFVTSGYVIDVHCKPGYGLNNTIWNFNSTCDSGTWFPEPSCVWAMSYSIRRTTGGGHFVIFASTTDFIVPEGVTYVDALAIGGGGGGVRACSTGVPNVTRAGDGGESRLGRYLRAGGGTGGTVNSGGRGGFGTVYFGGPGKRSSSCLGGGAAGETMRSENCYLGSTRCPFCGAGAAPPGCSLCHERRGGCSGGWALASGVLNADQFGGGATGWSGGGGGGGGGYSRRYVDVMPGEVIRVEVGRGGWSAVGRAGEGVVVVAWGGRLEDVLPAPGNVTCRNFRWTADADEFLRDDVRVDTCQGRIREP</sequence>
<dbReference type="SMART" id="SM00032">
    <property type="entry name" value="CCP"/>
    <property type="match status" value="1"/>
</dbReference>
<dbReference type="PROSITE" id="PS50923">
    <property type="entry name" value="SUSHI"/>
    <property type="match status" value="1"/>
</dbReference>
<evidence type="ECO:0000256" key="2">
    <source>
        <dbReference type="PROSITE-ProRule" id="PRU00302"/>
    </source>
</evidence>
<dbReference type="InterPro" id="IPR000033">
    <property type="entry name" value="LDLR_classB_rpt"/>
</dbReference>
<dbReference type="AlphaFoldDB" id="A0ABD0KYW1"/>
<dbReference type="Pfam" id="PF00058">
    <property type="entry name" value="Ldl_recept_b"/>
    <property type="match status" value="1"/>
</dbReference>
<feature type="repeat" description="LDL-receptor class B" evidence="3">
    <location>
        <begin position="186"/>
        <end position="229"/>
    </location>
</feature>
<proteinExistence type="predicted"/>
<comment type="caution">
    <text evidence="6">The sequence shown here is derived from an EMBL/GenBank/DDBJ whole genome shotgun (WGS) entry which is preliminary data.</text>
</comment>
<protein>
    <recommendedName>
        <fullName evidence="5">Sushi domain-containing protein</fullName>
    </recommendedName>
</protein>
<dbReference type="SMART" id="SM00135">
    <property type="entry name" value="LY"/>
    <property type="match status" value="10"/>
</dbReference>
<keyword evidence="4" id="KW-0812">Transmembrane</keyword>
<evidence type="ECO:0000256" key="4">
    <source>
        <dbReference type="SAM" id="Phobius"/>
    </source>
</evidence>
<comment type="caution">
    <text evidence="2">Lacks conserved residue(s) required for the propagation of feature annotation.</text>
</comment>
<reference evidence="6 7" key="1">
    <citation type="journal article" date="2023" name="Sci. Data">
        <title>Genome assembly of the Korean intertidal mud-creeper Batillaria attramentaria.</title>
        <authorList>
            <person name="Patra A.K."/>
            <person name="Ho P.T."/>
            <person name="Jun S."/>
            <person name="Lee S.J."/>
            <person name="Kim Y."/>
            <person name="Won Y.J."/>
        </authorList>
    </citation>
    <scope>NUCLEOTIDE SEQUENCE [LARGE SCALE GENOMIC DNA]</scope>
    <source>
        <strain evidence="6">Wonlab-2016</strain>
    </source>
</reference>
<feature type="transmembrane region" description="Helical" evidence="4">
    <location>
        <begin position="12"/>
        <end position="32"/>
    </location>
</feature>
<gene>
    <name evidence="6" type="ORF">BaRGS_00016280</name>
</gene>
<evidence type="ECO:0000313" key="6">
    <source>
        <dbReference type="EMBL" id="KAK7492407.1"/>
    </source>
</evidence>
<dbReference type="SUPFAM" id="SSF57535">
    <property type="entry name" value="Complement control module/SCR domain"/>
    <property type="match status" value="1"/>
</dbReference>
<feature type="repeat" description="LDL-receptor class B" evidence="3">
    <location>
        <begin position="473"/>
        <end position="519"/>
    </location>
</feature>
<dbReference type="Gene3D" id="2.10.70.10">
    <property type="entry name" value="Complement Module, domain 1"/>
    <property type="match status" value="1"/>
</dbReference>
<dbReference type="Gene3D" id="2.120.10.30">
    <property type="entry name" value="TolB, C-terminal domain"/>
    <property type="match status" value="3"/>
</dbReference>
<feature type="domain" description="Sushi" evidence="5">
    <location>
        <begin position="930"/>
        <end position="991"/>
    </location>
</feature>
<dbReference type="PANTHER" id="PTHR46513">
    <property type="entry name" value="VITELLOGENIN RECEPTOR-LIKE PROTEIN-RELATED-RELATED"/>
    <property type="match status" value="1"/>
</dbReference>
<dbReference type="CDD" id="cd00033">
    <property type="entry name" value="CCP"/>
    <property type="match status" value="1"/>
</dbReference>
<keyword evidence="7" id="KW-1185">Reference proteome</keyword>
<evidence type="ECO:0000256" key="1">
    <source>
        <dbReference type="ARBA" id="ARBA00023157"/>
    </source>
</evidence>